<name>A0A5H2XRZ9_PRUDU</name>
<keyword evidence="1" id="KW-0418">Kinase</keyword>
<reference evidence="1" key="1">
    <citation type="journal article" date="2019" name="Science">
        <title>Mutation of a bHLH transcription factor allowed almond domestication.</title>
        <authorList>
            <person name="Sanchez-Perez R."/>
            <person name="Pavan S."/>
            <person name="Mazzeo R."/>
            <person name="Moldovan C."/>
            <person name="Aiese Cigliano R."/>
            <person name="Del Cueto J."/>
            <person name="Ricciardi F."/>
            <person name="Lotti C."/>
            <person name="Ricciardi L."/>
            <person name="Dicenta F."/>
            <person name="Lopez-Marques R.L."/>
            <person name="Lindberg Moller B."/>
        </authorList>
    </citation>
    <scope>NUCLEOTIDE SEQUENCE</scope>
</reference>
<sequence>RPLWVRPGLVLVPVAKSIFSLACPLSRLIFLLNRLLCGDSIVVPERIAFPGHVNLCQSLAGSDGQLAVEQVVRVLLDRPVRSVFFGEDVS</sequence>
<accession>A0A5H2XRZ9</accession>
<gene>
    <name evidence="1" type="ORF">Prudu_1504S000400</name>
</gene>
<protein>
    <submittedName>
        <fullName evidence="1">Protein kinase superfamily protein</fullName>
    </submittedName>
</protein>
<feature type="non-terminal residue" evidence="1">
    <location>
        <position position="1"/>
    </location>
</feature>
<dbReference type="GO" id="GO:0016301">
    <property type="term" value="F:kinase activity"/>
    <property type="evidence" value="ECO:0007669"/>
    <property type="project" value="UniProtKB-KW"/>
</dbReference>
<dbReference type="EMBL" id="AP021841">
    <property type="protein sequence ID" value="BBN70568.1"/>
    <property type="molecule type" value="Genomic_DNA"/>
</dbReference>
<organism evidence="1">
    <name type="scientific">Prunus dulcis</name>
    <name type="common">Almond</name>
    <name type="synonym">Amygdalus dulcis</name>
    <dbReference type="NCBI Taxonomy" id="3755"/>
    <lineage>
        <taxon>Eukaryota</taxon>
        <taxon>Viridiplantae</taxon>
        <taxon>Streptophyta</taxon>
        <taxon>Embryophyta</taxon>
        <taxon>Tracheophyta</taxon>
        <taxon>Spermatophyta</taxon>
        <taxon>Magnoliopsida</taxon>
        <taxon>eudicotyledons</taxon>
        <taxon>Gunneridae</taxon>
        <taxon>Pentapetalae</taxon>
        <taxon>rosids</taxon>
        <taxon>fabids</taxon>
        <taxon>Rosales</taxon>
        <taxon>Rosaceae</taxon>
        <taxon>Amygdaloideae</taxon>
        <taxon>Amygdaleae</taxon>
        <taxon>Prunus</taxon>
    </lineage>
</organism>
<proteinExistence type="predicted"/>
<evidence type="ECO:0000313" key="1">
    <source>
        <dbReference type="EMBL" id="BBN70568.1"/>
    </source>
</evidence>
<keyword evidence="1" id="KW-0808">Transferase</keyword>
<dbReference type="AlphaFoldDB" id="A0A5H2XRZ9"/>